<dbReference type="PANTHER" id="PTHR46481">
    <property type="entry name" value="ZINC FINGER BED DOMAIN-CONTAINING PROTEIN 4"/>
    <property type="match status" value="1"/>
</dbReference>
<dbReference type="GO" id="GO:0046983">
    <property type="term" value="F:protein dimerization activity"/>
    <property type="evidence" value="ECO:0007669"/>
    <property type="project" value="InterPro"/>
</dbReference>
<dbReference type="SUPFAM" id="SSF140996">
    <property type="entry name" value="Hermes dimerisation domain"/>
    <property type="match status" value="1"/>
</dbReference>
<proteinExistence type="predicted"/>
<dbReference type="InterPro" id="IPR007021">
    <property type="entry name" value="DUF659"/>
</dbReference>
<dbReference type="GO" id="GO:0005634">
    <property type="term" value="C:nucleus"/>
    <property type="evidence" value="ECO:0007669"/>
    <property type="project" value="UniProtKB-SubCell"/>
</dbReference>
<evidence type="ECO:0000256" key="2">
    <source>
        <dbReference type="ARBA" id="ARBA00022723"/>
    </source>
</evidence>
<dbReference type="Pfam" id="PF05699">
    <property type="entry name" value="Dimer_Tnp_hAT"/>
    <property type="match status" value="1"/>
</dbReference>
<dbReference type="InterPro" id="IPR012337">
    <property type="entry name" value="RNaseH-like_sf"/>
</dbReference>
<keyword evidence="2" id="KW-0479">Metal-binding</keyword>
<feature type="domain" description="HAT C-terminal dimerisation" evidence="7">
    <location>
        <begin position="404"/>
        <end position="463"/>
    </location>
</feature>
<dbReference type="KEGG" id="soy:115879938"/>
<name>A0A6J2XPS8_SITOR</name>
<dbReference type="AlphaFoldDB" id="A0A6J2XPS8"/>
<dbReference type="GeneID" id="115879938"/>
<reference evidence="9" key="1">
    <citation type="submission" date="2025-08" db="UniProtKB">
        <authorList>
            <consortium name="RefSeq"/>
        </authorList>
    </citation>
    <scope>IDENTIFICATION</scope>
    <source>
        <tissue evidence="9">Gonads</tissue>
    </source>
</reference>
<dbReference type="InParanoid" id="A0A6J2XPS8"/>
<dbReference type="InterPro" id="IPR008906">
    <property type="entry name" value="HATC_C_dom"/>
</dbReference>
<organism evidence="8 9">
    <name type="scientific">Sitophilus oryzae</name>
    <name type="common">Rice weevil</name>
    <name type="synonym">Curculio oryzae</name>
    <dbReference type="NCBI Taxonomy" id="7048"/>
    <lineage>
        <taxon>Eukaryota</taxon>
        <taxon>Metazoa</taxon>
        <taxon>Ecdysozoa</taxon>
        <taxon>Arthropoda</taxon>
        <taxon>Hexapoda</taxon>
        <taxon>Insecta</taxon>
        <taxon>Pterygota</taxon>
        <taxon>Neoptera</taxon>
        <taxon>Endopterygota</taxon>
        <taxon>Coleoptera</taxon>
        <taxon>Polyphaga</taxon>
        <taxon>Cucujiformia</taxon>
        <taxon>Curculionidae</taxon>
        <taxon>Dryophthorinae</taxon>
        <taxon>Sitophilus</taxon>
    </lineage>
</organism>
<keyword evidence="4" id="KW-0862">Zinc</keyword>
<keyword evidence="3" id="KW-0863">Zinc-finger</keyword>
<evidence type="ECO:0000256" key="5">
    <source>
        <dbReference type="ARBA" id="ARBA00023242"/>
    </source>
</evidence>
<dbReference type="SUPFAM" id="SSF53098">
    <property type="entry name" value="Ribonuclease H-like"/>
    <property type="match status" value="1"/>
</dbReference>
<evidence type="ECO:0000256" key="3">
    <source>
        <dbReference type="ARBA" id="ARBA00022771"/>
    </source>
</evidence>
<dbReference type="RefSeq" id="XP_030752865.1">
    <property type="nucleotide sequence ID" value="XM_030897005.1"/>
</dbReference>
<evidence type="ECO:0000256" key="1">
    <source>
        <dbReference type="ARBA" id="ARBA00004123"/>
    </source>
</evidence>
<evidence type="ECO:0000256" key="4">
    <source>
        <dbReference type="ARBA" id="ARBA00022833"/>
    </source>
</evidence>
<keyword evidence="5" id="KW-0539">Nucleus</keyword>
<gene>
    <name evidence="9" type="primary">LOC115879938</name>
</gene>
<dbReference type="GO" id="GO:0008270">
    <property type="term" value="F:zinc ion binding"/>
    <property type="evidence" value="ECO:0007669"/>
    <property type="project" value="UniProtKB-KW"/>
</dbReference>
<evidence type="ECO:0000259" key="6">
    <source>
        <dbReference type="Pfam" id="PF04937"/>
    </source>
</evidence>
<dbReference type="InterPro" id="IPR052035">
    <property type="entry name" value="ZnF_BED_domain_contain"/>
</dbReference>
<accession>A0A6J2XPS8</accession>
<feature type="domain" description="DUF659" evidence="6">
    <location>
        <begin position="72"/>
        <end position="212"/>
    </location>
</feature>
<evidence type="ECO:0000313" key="9">
    <source>
        <dbReference type="RefSeq" id="XP_030752865.1"/>
    </source>
</evidence>
<dbReference type="Pfam" id="PF04937">
    <property type="entry name" value="DUF659"/>
    <property type="match status" value="1"/>
</dbReference>
<evidence type="ECO:0000313" key="8">
    <source>
        <dbReference type="Proteomes" id="UP000504635"/>
    </source>
</evidence>
<dbReference type="PANTHER" id="PTHR46481:SF10">
    <property type="entry name" value="ZINC FINGER BED DOMAIN-CONTAINING PROTEIN 39"/>
    <property type="match status" value="1"/>
</dbReference>
<dbReference type="OrthoDB" id="6767816at2759"/>
<protein>
    <submittedName>
        <fullName evidence="9">Uncharacterized protein LOC115879938</fullName>
    </submittedName>
</protein>
<dbReference type="Proteomes" id="UP000504635">
    <property type="component" value="Unplaced"/>
</dbReference>
<comment type="subcellular location">
    <subcellularLocation>
        <location evidence="1">Nucleus</location>
    </subcellularLocation>
</comment>
<sequence length="480" mass="54163">MVCKRKRLSESGWKKDNQFKNFFDNISNVQKEKLDRALTLFVVGCNLPFSTVDSRFFKTFIQELRPAYSVPCSKTLSGSLLNSVHEEIVKTDRANVGETSVMLIDGWKNSSNNTKQVVTILHSVGGQCCFLDSYDITGNSETGEELYNICQNSITLAKERYDTDVYAIVSDNAANMLKMGRLSSNLMHSTCNSHTGNLLAKDILDLATASKVSLILREFKHPDLEKDIISDGGSKIQLAVDTRWASYRDAFVCLIQNLGHMKTIAAKSNVKVKTNIVSLLYDESFIQNVEKAIDVSNNVCLLINECQSRECSLADASEKWLKLELPDECQEFLKNRKNMALNIYALASNYLHPSYRGNLLTEGQIDQVEKYLLENLDKEGLSSLQQFNMNADIFKILLEKEITCPVTYWGLASRKHDQLSKLAVKLLNIPASSAQLERVFSSWSFIHSDLRNRLGSEKSKKLVHCYYSLHLSHTSTTNID</sequence>
<evidence type="ECO:0000259" key="7">
    <source>
        <dbReference type="Pfam" id="PF05699"/>
    </source>
</evidence>
<keyword evidence="8" id="KW-1185">Reference proteome</keyword>